<evidence type="ECO:0000313" key="15">
    <source>
        <dbReference type="Proteomes" id="UP000237968"/>
    </source>
</evidence>
<organism evidence="14 15">
    <name type="scientific">Enhygromyxa salina</name>
    <dbReference type="NCBI Taxonomy" id="215803"/>
    <lineage>
        <taxon>Bacteria</taxon>
        <taxon>Pseudomonadati</taxon>
        <taxon>Myxococcota</taxon>
        <taxon>Polyangia</taxon>
        <taxon>Nannocystales</taxon>
        <taxon>Nannocystaceae</taxon>
        <taxon>Enhygromyxa</taxon>
    </lineage>
</organism>
<evidence type="ECO:0000256" key="8">
    <source>
        <dbReference type="ARBA" id="ARBA00047552"/>
    </source>
</evidence>
<evidence type="ECO:0000256" key="7">
    <source>
        <dbReference type="ARBA" id="ARBA00023146"/>
    </source>
</evidence>
<dbReference type="GO" id="GO:0004832">
    <property type="term" value="F:valine-tRNA ligase activity"/>
    <property type="evidence" value="ECO:0007669"/>
    <property type="project" value="UniProtKB-UniRule"/>
</dbReference>
<evidence type="ECO:0000256" key="6">
    <source>
        <dbReference type="ARBA" id="ARBA00023054"/>
    </source>
</evidence>
<dbReference type="SUPFAM" id="SSF52374">
    <property type="entry name" value="Nucleotidylyl transferase"/>
    <property type="match status" value="1"/>
</dbReference>
<comment type="caution">
    <text evidence="14">The sequence shown here is derived from an EMBL/GenBank/DDBJ whole genome shotgun (WGS) entry which is preliminary data.</text>
</comment>
<evidence type="ECO:0000256" key="2">
    <source>
        <dbReference type="ARBA" id="ARBA00022598"/>
    </source>
</evidence>
<dbReference type="PROSITE" id="PS00178">
    <property type="entry name" value="AA_TRNA_LIGASE_I"/>
    <property type="match status" value="1"/>
</dbReference>
<dbReference type="NCBIfam" id="TIGR00422">
    <property type="entry name" value="valS"/>
    <property type="match status" value="1"/>
</dbReference>
<dbReference type="AlphaFoldDB" id="A0A2S9XHV3"/>
<comment type="catalytic activity">
    <reaction evidence="8 10">
        <text>tRNA(Val) + L-valine + ATP = L-valyl-tRNA(Val) + AMP + diphosphate</text>
        <dbReference type="Rhea" id="RHEA:10704"/>
        <dbReference type="Rhea" id="RHEA-COMP:9672"/>
        <dbReference type="Rhea" id="RHEA-COMP:9708"/>
        <dbReference type="ChEBI" id="CHEBI:30616"/>
        <dbReference type="ChEBI" id="CHEBI:33019"/>
        <dbReference type="ChEBI" id="CHEBI:57762"/>
        <dbReference type="ChEBI" id="CHEBI:78442"/>
        <dbReference type="ChEBI" id="CHEBI:78537"/>
        <dbReference type="ChEBI" id="CHEBI:456215"/>
        <dbReference type="EC" id="6.1.1.9"/>
    </reaction>
</comment>
<evidence type="ECO:0000259" key="13">
    <source>
        <dbReference type="Pfam" id="PF10458"/>
    </source>
</evidence>
<proteinExistence type="inferred from homology"/>
<feature type="short sequence motif" description="'KMSKS' region" evidence="10">
    <location>
        <begin position="539"/>
        <end position="543"/>
    </location>
</feature>
<dbReference type="InterPro" id="IPR009080">
    <property type="entry name" value="tRNAsynth_Ia_anticodon-bd"/>
</dbReference>
<gene>
    <name evidence="10 14" type="primary">valS</name>
    <name evidence="14" type="ORF">ENSA5_48760</name>
</gene>
<dbReference type="FunFam" id="3.40.50.620:FF:000020">
    <property type="entry name" value="Valine--tRNA ligase, mitochondrial"/>
    <property type="match status" value="1"/>
</dbReference>
<dbReference type="Pfam" id="PF08264">
    <property type="entry name" value="Anticodon_1"/>
    <property type="match status" value="1"/>
</dbReference>
<dbReference type="Proteomes" id="UP000237968">
    <property type="component" value="Unassembled WGS sequence"/>
</dbReference>
<protein>
    <recommendedName>
        <fullName evidence="10">Valine--tRNA ligase</fullName>
        <ecNumber evidence="10">6.1.1.9</ecNumber>
    </recommendedName>
    <alternativeName>
        <fullName evidence="10">Valyl-tRNA synthetase</fullName>
        <shortName evidence="10">ValRS</shortName>
    </alternativeName>
</protein>
<dbReference type="Gene3D" id="3.90.740.10">
    <property type="entry name" value="Valyl/Leucyl/Isoleucyl-tRNA synthetase, editing domain"/>
    <property type="match status" value="1"/>
</dbReference>
<dbReference type="InterPro" id="IPR037118">
    <property type="entry name" value="Val-tRNA_synth_C_sf"/>
</dbReference>
<dbReference type="EMBL" id="PVNK01000209">
    <property type="protein sequence ID" value="PRP92458.1"/>
    <property type="molecule type" value="Genomic_DNA"/>
</dbReference>
<evidence type="ECO:0000256" key="1">
    <source>
        <dbReference type="ARBA" id="ARBA00022490"/>
    </source>
</evidence>
<dbReference type="GO" id="GO:0005829">
    <property type="term" value="C:cytosol"/>
    <property type="evidence" value="ECO:0007669"/>
    <property type="project" value="TreeGrafter"/>
</dbReference>
<dbReference type="CDD" id="cd00817">
    <property type="entry name" value="ValRS_core"/>
    <property type="match status" value="1"/>
</dbReference>
<dbReference type="InterPro" id="IPR033705">
    <property type="entry name" value="Anticodon_Ia_Val"/>
</dbReference>
<accession>A0A2S9XHV3</accession>
<keyword evidence="1 10" id="KW-0963">Cytoplasm</keyword>
<keyword evidence="7 10" id="KW-0030">Aminoacyl-tRNA synthetase</keyword>
<keyword evidence="15" id="KW-1185">Reference proteome</keyword>
<comment type="subunit">
    <text evidence="10">Monomer.</text>
</comment>
<dbReference type="InterPro" id="IPR009008">
    <property type="entry name" value="Val/Leu/Ile-tRNA-synth_edit"/>
</dbReference>
<dbReference type="FunFam" id="1.10.287.380:FF:000001">
    <property type="entry name" value="Valine--tRNA ligase"/>
    <property type="match status" value="1"/>
</dbReference>
<evidence type="ECO:0000256" key="10">
    <source>
        <dbReference type="HAMAP-Rule" id="MF_02004"/>
    </source>
</evidence>
<feature type="domain" description="Valyl-tRNA synthetase tRNA-binding arm" evidence="13">
    <location>
        <begin position="864"/>
        <end position="928"/>
    </location>
</feature>
<comment type="subcellular location">
    <subcellularLocation>
        <location evidence="10">Cytoplasm</location>
    </subcellularLocation>
</comment>
<dbReference type="Gene3D" id="1.10.730.10">
    <property type="entry name" value="Isoleucyl-tRNA Synthetase, Domain 1"/>
    <property type="match status" value="1"/>
</dbReference>
<comment type="function">
    <text evidence="10">Catalyzes the attachment of valine to tRNA(Val). As ValRS can inadvertently accommodate and process structurally similar amino acids such as threonine, to avoid such errors, it has a 'posttransfer' editing activity that hydrolyzes mischarged Thr-tRNA(Val) in a tRNA-dependent manner.</text>
</comment>
<dbReference type="InterPro" id="IPR002300">
    <property type="entry name" value="aa-tRNA-synth_Ia"/>
</dbReference>
<dbReference type="Gene3D" id="1.10.287.380">
    <property type="entry name" value="Valyl-tRNA synthetase, C-terminal domain"/>
    <property type="match status" value="1"/>
</dbReference>
<dbReference type="GO" id="GO:0002161">
    <property type="term" value="F:aminoacyl-tRNA deacylase activity"/>
    <property type="evidence" value="ECO:0007669"/>
    <property type="project" value="InterPro"/>
</dbReference>
<evidence type="ECO:0000259" key="12">
    <source>
        <dbReference type="Pfam" id="PF08264"/>
    </source>
</evidence>
<dbReference type="EC" id="6.1.1.9" evidence="10"/>
<dbReference type="SUPFAM" id="SSF47323">
    <property type="entry name" value="Anticodon-binding domain of a subclass of class I aminoacyl-tRNA synthetases"/>
    <property type="match status" value="1"/>
</dbReference>
<feature type="binding site" evidence="10">
    <location>
        <position position="542"/>
    </location>
    <ligand>
        <name>ATP</name>
        <dbReference type="ChEBI" id="CHEBI:30616"/>
    </ligand>
</feature>
<sequence length="929" mass="104100">MPGLLWQVHAMSDQEFAKVYEPATVEKRWYAQWRDNDLFSPAEGDGPHFTCVLPPPNVTGRLHMGHALTATIEDTLVRWHRMRGARALWLPGTDHAGIATQVMVERDLLARENKSRHEIGREAFLERVWDWKQAHGGIIDRQHEALGASLDWSRYRFTMDEVSSRAVREAFVRLHEQGLIYRDYRLINWDWGSHTALSDLEVEHEETQGSLWHIAYPVAGRPDTKLVVATTRPETMLGDAAVAVHPDDERYQHLIGERVKLPLTGREVPIIADAILVKVGFGTGAVKVTPAHDQNDFETGKRHDLELIQIIDFDGKIQAPAPEKYVGLTVKQARAAVLADLEAEGLLVKTEAHALSIGRSQRSGVIVEPLPSFQWFVDVGPLAGPAIEAVRSGATVIYPEHRAADYFRWMENIRDWCISRQLWWGHRIPAWHCDECGHITVAREDPSACAGCGSAAIHQDEDVLDTWFSSGLWPLTTLGWPAEDSELDRFYPTSLMETGWDILFFWVARMMMFGLHFTGQVPFRTVYLHSMVLGEDGQKMSKTKGNVVDPVELVDAYGADALRFYLCTMAGQETGIVFSRARVEGYRNFCNKLWNAARFASMKLDGLDLDRWRAEVLDADDGLARLSIADRWILGRALELAEGFAAQLDGWRLDLAAHAAYQFVWHELCDWYLELAKRRLAADADPAERAATQGTLATVFDLVLRVLHPMIPFITEEIWQRLPKASQPEASGSGTLMMAAWPLSEGEGASRTMAGPVHAVGSILTDARVTEAQRDIERLIAVVTSHRMLKAESKISPAQPVEVLVRSDDPEILASLERIREPASFVGRMQSLTVLGRDASLPKQCSVAVVAGFEVGLPLEGLVDLDEERARLTKDIAKKRKELGGLDKKLANEKFLQRAPAEVVAKERLRQADLRDNLAKQQALLDRLS</sequence>
<keyword evidence="4 10" id="KW-0067">ATP-binding</keyword>
<dbReference type="SUPFAM" id="SSF50677">
    <property type="entry name" value="ValRS/IleRS/LeuRS editing domain"/>
    <property type="match status" value="1"/>
</dbReference>
<dbReference type="Pfam" id="PF10458">
    <property type="entry name" value="Val_tRNA-synt_C"/>
    <property type="match status" value="1"/>
</dbReference>
<dbReference type="PRINTS" id="PR00986">
    <property type="entry name" value="TRNASYNTHVAL"/>
</dbReference>
<reference evidence="14 15" key="1">
    <citation type="submission" date="2018-03" db="EMBL/GenBank/DDBJ databases">
        <title>Draft Genome Sequences of the Obligatory Marine Myxobacteria Enhygromyxa salina SWB005.</title>
        <authorList>
            <person name="Poehlein A."/>
            <person name="Moghaddam J.A."/>
            <person name="Harms H."/>
            <person name="Alanjari M."/>
            <person name="Koenig G.M."/>
            <person name="Daniel R."/>
            <person name="Schaeberle T.F."/>
        </authorList>
    </citation>
    <scope>NUCLEOTIDE SEQUENCE [LARGE SCALE GENOMIC DNA]</scope>
    <source>
        <strain evidence="14 15">SWB005</strain>
    </source>
</reference>
<dbReference type="InterPro" id="IPR013155">
    <property type="entry name" value="M/V/L/I-tRNA-synth_anticd-bd"/>
</dbReference>
<evidence type="ECO:0000256" key="4">
    <source>
        <dbReference type="ARBA" id="ARBA00022840"/>
    </source>
</evidence>
<dbReference type="GO" id="GO:0005524">
    <property type="term" value="F:ATP binding"/>
    <property type="evidence" value="ECO:0007669"/>
    <property type="project" value="UniProtKB-UniRule"/>
</dbReference>
<keyword evidence="6 10" id="KW-0175">Coiled coil</keyword>
<keyword evidence="5 10" id="KW-0648">Protein biosynthesis</keyword>
<evidence type="ECO:0000256" key="5">
    <source>
        <dbReference type="ARBA" id="ARBA00022917"/>
    </source>
</evidence>
<evidence type="ECO:0000256" key="9">
    <source>
        <dbReference type="ARBA" id="ARBA00060830"/>
    </source>
</evidence>
<feature type="domain" description="Aminoacyl-tRNA synthetase class Ia" evidence="11">
    <location>
        <begin position="29"/>
        <end position="568"/>
    </location>
</feature>
<comment type="similarity">
    <text evidence="9 10">Belongs to the class-I aminoacyl-tRNA synthetase family. ValS type 1 subfamily.</text>
</comment>
<comment type="domain">
    <text evidence="10">The C-terminal coiled-coil domain is crucial for aminoacylation activity.</text>
</comment>
<feature type="short sequence motif" description="'HIGH' region" evidence="10">
    <location>
        <begin position="56"/>
        <end position="66"/>
    </location>
</feature>
<dbReference type="InterPro" id="IPR014729">
    <property type="entry name" value="Rossmann-like_a/b/a_fold"/>
</dbReference>
<dbReference type="InterPro" id="IPR010978">
    <property type="entry name" value="tRNA-bd_arm"/>
</dbReference>
<dbReference type="RefSeq" id="WP_219906851.1">
    <property type="nucleotide sequence ID" value="NZ_PVNK01000209.1"/>
</dbReference>
<dbReference type="InterPro" id="IPR019499">
    <property type="entry name" value="Val-tRNA_synth_tRNA-bd"/>
</dbReference>
<dbReference type="NCBIfam" id="NF004349">
    <property type="entry name" value="PRK05729.1"/>
    <property type="match status" value="1"/>
</dbReference>
<dbReference type="InterPro" id="IPR002303">
    <property type="entry name" value="Valyl-tRNA_ligase"/>
</dbReference>
<evidence type="ECO:0000256" key="3">
    <source>
        <dbReference type="ARBA" id="ARBA00022741"/>
    </source>
</evidence>
<dbReference type="Gene3D" id="3.40.50.620">
    <property type="entry name" value="HUPs"/>
    <property type="match status" value="3"/>
</dbReference>
<name>A0A2S9XHV3_9BACT</name>
<comment type="domain">
    <text evidence="10">ValRS has two distinct active sites: one for aminoacylation and one for editing. The misactivated threonine is translocated from the active site to the editing site.</text>
</comment>
<keyword evidence="3 10" id="KW-0547">Nucleotide-binding</keyword>
<dbReference type="GO" id="GO:0006438">
    <property type="term" value="P:valyl-tRNA aminoacylation"/>
    <property type="evidence" value="ECO:0007669"/>
    <property type="project" value="UniProtKB-UniRule"/>
</dbReference>
<dbReference type="PANTHER" id="PTHR11946">
    <property type="entry name" value="VALYL-TRNA SYNTHETASES"/>
    <property type="match status" value="1"/>
</dbReference>
<dbReference type="Pfam" id="PF00133">
    <property type="entry name" value="tRNA-synt_1"/>
    <property type="match status" value="1"/>
</dbReference>
<evidence type="ECO:0000313" key="14">
    <source>
        <dbReference type="EMBL" id="PRP92458.1"/>
    </source>
</evidence>
<dbReference type="PANTHER" id="PTHR11946:SF93">
    <property type="entry name" value="VALINE--TRNA LIGASE, CHLOROPLASTIC_MITOCHONDRIAL 2"/>
    <property type="match status" value="1"/>
</dbReference>
<dbReference type="InterPro" id="IPR001412">
    <property type="entry name" value="aa-tRNA-synth_I_CS"/>
</dbReference>
<feature type="domain" description="Methionyl/Valyl/Leucyl/Isoleucyl-tRNA synthetase anticodon-binding" evidence="12">
    <location>
        <begin position="630"/>
        <end position="804"/>
    </location>
</feature>
<dbReference type="HAMAP" id="MF_02004">
    <property type="entry name" value="Val_tRNA_synth_type1"/>
    <property type="match status" value="1"/>
</dbReference>
<evidence type="ECO:0000259" key="11">
    <source>
        <dbReference type="Pfam" id="PF00133"/>
    </source>
</evidence>
<dbReference type="SUPFAM" id="SSF46589">
    <property type="entry name" value="tRNA-binding arm"/>
    <property type="match status" value="1"/>
</dbReference>
<dbReference type="CDD" id="cd07962">
    <property type="entry name" value="Anticodon_Ia_Val"/>
    <property type="match status" value="1"/>
</dbReference>
<keyword evidence="2 10" id="KW-0436">Ligase</keyword>